<evidence type="ECO:0000259" key="1">
    <source>
        <dbReference type="Pfam" id="PF03457"/>
    </source>
</evidence>
<dbReference type="Gene3D" id="6.10.140.530">
    <property type="match status" value="1"/>
</dbReference>
<name>A0A916X1K7_9ACTN</name>
<evidence type="ECO:0000313" key="2">
    <source>
        <dbReference type="EMBL" id="GGB46502.1"/>
    </source>
</evidence>
<evidence type="ECO:0000313" key="3">
    <source>
        <dbReference type="Proteomes" id="UP000621454"/>
    </source>
</evidence>
<protein>
    <recommendedName>
        <fullName evidence="1">Helicase-associated domain-containing protein</fullName>
    </recommendedName>
</protein>
<comment type="caution">
    <text evidence="2">The sequence shown here is derived from an EMBL/GenBank/DDBJ whole genome shotgun (WGS) entry which is preliminary data.</text>
</comment>
<dbReference type="Pfam" id="PF03457">
    <property type="entry name" value="HA"/>
    <property type="match status" value="1"/>
</dbReference>
<sequence>MSSYEERFEAGLAHLHRYVAAHGSSSPPHGSTIDGFLIGSWVGSRRTEYRRGRLSAERIRRIETEFPDWQWTIRTSSTQGTIGGL</sequence>
<feature type="domain" description="Helicase-associated" evidence="1">
    <location>
        <begin position="5"/>
        <end position="63"/>
    </location>
</feature>
<organism evidence="2 3">
    <name type="scientific">Gordonia jinhuaensis</name>
    <dbReference type="NCBI Taxonomy" id="1517702"/>
    <lineage>
        <taxon>Bacteria</taxon>
        <taxon>Bacillati</taxon>
        <taxon>Actinomycetota</taxon>
        <taxon>Actinomycetes</taxon>
        <taxon>Mycobacteriales</taxon>
        <taxon>Gordoniaceae</taxon>
        <taxon>Gordonia</taxon>
    </lineage>
</organism>
<reference evidence="2" key="2">
    <citation type="submission" date="2020-09" db="EMBL/GenBank/DDBJ databases">
        <authorList>
            <person name="Sun Q."/>
            <person name="Zhou Y."/>
        </authorList>
    </citation>
    <scope>NUCLEOTIDE SEQUENCE</scope>
    <source>
        <strain evidence="2">CGMCC 1.12827</strain>
    </source>
</reference>
<proteinExistence type="predicted"/>
<dbReference type="RefSeq" id="WP_229742890.1">
    <property type="nucleotide sequence ID" value="NZ_BMGC01000049.1"/>
</dbReference>
<dbReference type="InterPro" id="IPR005114">
    <property type="entry name" value="Helicase_assoc"/>
</dbReference>
<gene>
    <name evidence="2" type="ORF">GCM10011489_37260</name>
</gene>
<reference evidence="2" key="1">
    <citation type="journal article" date="2014" name="Int. J. Syst. Evol. Microbiol.">
        <title>Complete genome sequence of Corynebacterium casei LMG S-19264T (=DSM 44701T), isolated from a smear-ripened cheese.</title>
        <authorList>
            <consortium name="US DOE Joint Genome Institute (JGI-PGF)"/>
            <person name="Walter F."/>
            <person name="Albersmeier A."/>
            <person name="Kalinowski J."/>
            <person name="Ruckert C."/>
        </authorList>
    </citation>
    <scope>NUCLEOTIDE SEQUENCE</scope>
    <source>
        <strain evidence="2">CGMCC 1.12827</strain>
    </source>
</reference>
<dbReference type="Proteomes" id="UP000621454">
    <property type="component" value="Unassembled WGS sequence"/>
</dbReference>
<dbReference type="EMBL" id="BMGC01000049">
    <property type="protein sequence ID" value="GGB46502.1"/>
    <property type="molecule type" value="Genomic_DNA"/>
</dbReference>
<dbReference type="AlphaFoldDB" id="A0A916X1K7"/>
<keyword evidence="3" id="KW-1185">Reference proteome</keyword>
<accession>A0A916X1K7</accession>